<sequence>MKNHAWVSRLNWLEKSTEVKDDQERKCFHFSQIEYVID</sequence>
<dbReference type="Proteomes" id="UP000036958">
    <property type="component" value="Unassembled WGS sequence"/>
</dbReference>
<accession>A0A0L8VAP9</accession>
<proteinExistence type="predicted"/>
<organism evidence="1 2">
    <name type="scientific">Sunxiuqinia dokdonensis</name>
    <dbReference type="NCBI Taxonomy" id="1409788"/>
    <lineage>
        <taxon>Bacteria</taxon>
        <taxon>Pseudomonadati</taxon>
        <taxon>Bacteroidota</taxon>
        <taxon>Bacteroidia</taxon>
        <taxon>Marinilabiliales</taxon>
        <taxon>Prolixibacteraceae</taxon>
        <taxon>Sunxiuqinia</taxon>
    </lineage>
</organism>
<keyword evidence="2" id="KW-1185">Reference proteome</keyword>
<gene>
    <name evidence="1" type="ORF">NC99_17560</name>
</gene>
<comment type="caution">
    <text evidence="1">The sequence shown here is derived from an EMBL/GenBank/DDBJ whole genome shotgun (WGS) entry which is preliminary data.</text>
</comment>
<protein>
    <submittedName>
        <fullName evidence="1">Uncharacterized protein</fullName>
    </submittedName>
</protein>
<evidence type="ECO:0000313" key="1">
    <source>
        <dbReference type="EMBL" id="KOH45428.1"/>
    </source>
</evidence>
<dbReference type="EMBL" id="LGIA01000136">
    <property type="protein sequence ID" value="KOH45428.1"/>
    <property type="molecule type" value="Genomic_DNA"/>
</dbReference>
<name>A0A0L8VAP9_9BACT</name>
<dbReference type="AlphaFoldDB" id="A0A0L8VAP9"/>
<reference evidence="2" key="1">
    <citation type="submission" date="2015-07" db="EMBL/GenBank/DDBJ databases">
        <title>Genome sequencing of Sunxiuqinia dokdonensis strain SK.</title>
        <authorList>
            <person name="Ahn S."/>
            <person name="Kim B.-C."/>
        </authorList>
    </citation>
    <scope>NUCLEOTIDE SEQUENCE [LARGE SCALE GENOMIC DNA]</scope>
    <source>
        <strain evidence="2">SK</strain>
    </source>
</reference>
<evidence type="ECO:0000313" key="2">
    <source>
        <dbReference type="Proteomes" id="UP000036958"/>
    </source>
</evidence>